<sequence length="246" mass="27757">MALYFHKSSLKRATSTLISQIDTFRVFANEPQYPLDYAERIDYCIKNASAIENAISIISTTRSDILQIIENVKKEYSETKKSDRKEFLDEFQIIETETSYNETAAAVHTLFSNKAKSSEPSDIRPSYMADDLDEEIRLMEYTQAATLDAIGNTLQALTNRLDSLYTLTAEMRADITVLLERTAPKSSCIFCTVTENVDGHYTGRCHRYSDPVSRAMRVAELRLCSRCLRPDHGAALCTVSCSICRG</sequence>
<dbReference type="EMBL" id="WIXE01025365">
    <property type="protein sequence ID" value="KAK5964758.1"/>
    <property type="molecule type" value="Genomic_DNA"/>
</dbReference>
<organism evidence="1 2">
    <name type="scientific">Trichostrongylus colubriformis</name>
    <name type="common">Black scour worm</name>
    <dbReference type="NCBI Taxonomy" id="6319"/>
    <lineage>
        <taxon>Eukaryota</taxon>
        <taxon>Metazoa</taxon>
        <taxon>Ecdysozoa</taxon>
        <taxon>Nematoda</taxon>
        <taxon>Chromadorea</taxon>
        <taxon>Rhabditida</taxon>
        <taxon>Rhabditina</taxon>
        <taxon>Rhabditomorpha</taxon>
        <taxon>Strongyloidea</taxon>
        <taxon>Trichostrongylidae</taxon>
        <taxon>Trichostrongylus</taxon>
    </lineage>
</organism>
<gene>
    <name evidence="1" type="ORF">GCK32_013744</name>
</gene>
<feature type="non-terminal residue" evidence="1">
    <location>
        <position position="246"/>
    </location>
</feature>
<dbReference type="AlphaFoldDB" id="A0AAN8ID96"/>
<protein>
    <submittedName>
        <fullName evidence="1">Uncharacterized protein</fullName>
    </submittedName>
</protein>
<name>A0AAN8ID96_TRICO</name>
<reference evidence="1 2" key="1">
    <citation type="submission" date="2019-10" db="EMBL/GenBank/DDBJ databases">
        <title>Assembly and Annotation for the nematode Trichostrongylus colubriformis.</title>
        <authorList>
            <person name="Martin J."/>
        </authorList>
    </citation>
    <scope>NUCLEOTIDE SEQUENCE [LARGE SCALE GENOMIC DNA]</scope>
    <source>
        <strain evidence="1">G859</strain>
        <tissue evidence="1">Whole worm</tissue>
    </source>
</reference>
<accession>A0AAN8ID96</accession>
<dbReference type="Proteomes" id="UP001331761">
    <property type="component" value="Unassembled WGS sequence"/>
</dbReference>
<evidence type="ECO:0000313" key="1">
    <source>
        <dbReference type="EMBL" id="KAK5964758.1"/>
    </source>
</evidence>
<keyword evidence="2" id="KW-1185">Reference proteome</keyword>
<comment type="caution">
    <text evidence="1">The sequence shown here is derived from an EMBL/GenBank/DDBJ whole genome shotgun (WGS) entry which is preliminary data.</text>
</comment>
<evidence type="ECO:0000313" key="2">
    <source>
        <dbReference type="Proteomes" id="UP001331761"/>
    </source>
</evidence>
<proteinExistence type="predicted"/>